<dbReference type="InterPro" id="IPR024616">
    <property type="entry name" value="Pherophorin"/>
</dbReference>
<dbReference type="InterPro" id="IPR051412">
    <property type="entry name" value="Formin_Homology_Diaphanous_sf"/>
</dbReference>
<feature type="domain" description="Pherophorin" evidence="2">
    <location>
        <begin position="186"/>
        <end position="335"/>
    </location>
</feature>
<evidence type="ECO:0000313" key="3">
    <source>
        <dbReference type="EMBL" id="GLI66887.1"/>
    </source>
</evidence>
<evidence type="ECO:0000256" key="1">
    <source>
        <dbReference type="SAM" id="MobiDB-lite"/>
    </source>
</evidence>
<dbReference type="Pfam" id="PF12499">
    <property type="entry name" value="DUF3707"/>
    <property type="match status" value="1"/>
</dbReference>
<dbReference type="SUPFAM" id="SSF101447">
    <property type="entry name" value="Formin homology 2 domain (FH2 domain)"/>
    <property type="match status" value="1"/>
</dbReference>
<keyword evidence="4" id="KW-1185">Reference proteome</keyword>
<dbReference type="Proteomes" id="UP001165090">
    <property type="component" value="Unassembled WGS sequence"/>
</dbReference>
<dbReference type="PANTHER" id="PTHR45691:SF6">
    <property type="entry name" value="PROTEIN DIAPHANOUS"/>
    <property type="match status" value="1"/>
</dbReference>
<evidence type="ECO:0000259" key="2">
    <source>
        <dbReference type="Pfam" id="PF12499"/>
    </source>
</evidence>
<comment type="caution">
    <text evidence="3">The sequence shown here is derived from an EMBL/GenBank/DDBJ whole genome shotgun (WGS) entry which is preliminary data.</text>
</comment>
<protein>
    <recommendedName>
        <fullName evidence="2">Pherophorin domain-containing protein</fullName>
    </recommendedName>
</protein>
<feature type="non-terminal residue" evidence="3">
    <location>
        <position position="1"/>
    </location>
</feature>
<dbReference type="PRINTS" id="PR01217">
    <property type="entry name" value="PRICHEXTENSN"/>
</dbReference>
<gene>
    <name evidence="3" type="ORF">VaNZ11_010883</name>
</gene>
<accession>A0ABQ5SAD8</accession>
<reference evidence="3 4" key="1">
    <citation type="journal article" date="2023" name="IScience">
        <title>Expanded male sex-determining region conserved during the evolution of homothallism in the green alga Volvox.</title>
        <authorList>
            <person name="Yamamoto K."/>
            <person name="Matsuzaki R."/>
            <person name="Mahakham W."/>
            <person name="Heman W."/>
            <person name="Sekimoto H."/>
            <person name="Kawachi M."/>
            <person name="Minakuchi Y."/>
            <person name="Toyoda A."/>
            <person name="Nozaki H."/>
        </authorList>
    </citation>
    <scope>NUCLEOTIDE SEQUENCE [LARGE SCALE GENOMIC DNA]</scope>
    <source>
        <strain evidence="3 4">NIES-4468</strain>
    </source>
</reference>
<organism evidence="3 4">
    <name type="scientific">Volvox africanus</name>
    <dbReference type="NCBI Taxonomy" id="51714"/>
    <lineage>
        <taxon>Eukaryota</taxon>
        <taxon>Viridiplantae</taxon>
        <taxon>Chlorophyta</taxon>
        <taxon>core chlorophytes</taxon>
        <taxon>Chlorophyceae</taxon>
        <taxon>CS clade</taxon>
        <taxon>Chlamydomonadales</taxon>
        <taxon>Volvocaceae</taxon>
        <taxon>Volvox</taxon>
    </lineage>
</organism>
<feature type="region of interest" description="Disordered" evidence="1">
    <location>
        <begin position="1"/>
        <end position="44"/>
    </location>
</feature>
<dbReference type="EMBL" id="BSDZ01000045">
    <property type="protein sequence ID" value="GLI66887.1"/>
    <property type="molecule type" value="Genomic_DNA"/>
</dbReference>
<evidence type="ECO:0000313" key="4">
    <source>
        <dbReference type="Proteomes" id="UP001165090"/>
    </source>
</evidence>
<dbReference type="PANTHER" id="PTHR45691">
    <property type="entry name" value="PROTEIN DIAPHANOUS"/>
    <property type="match status" value="1"/>
</dbReference>
<proteinExistence type="predicted"/>
<sequence length="341" mass="35996">PPPPPPSPPPPPPPSPSPPPPLPPSPPPPPPPSPSPPPPPPPFSIQPALPPRCSVCISARLQPPPLDIQPYRYDNITCASIQQSISKSLNTALNNSFIPMVSYFAGNASLCSSLEAKVCGTFFSSYDAQDFKTTVEGLLPFLIDVAAGGTVCRAELNGYQVAVTTDGSSCLPVASSASCFLPFTPFPNCTCNTTQGILPFAVSPRYVTGLKTATTTEYCFTISTIPDNLVVPSACAVANDVLTKVEWYANQNMSSWVYGINLYPSTGPKVTRSASWGAAGTNSLKATPINWTVAQASGSRVCVEMKNPRTMSDLCLGINSQCYASTFNSNKDCCPIFRTGS</sequence>
<name>A0ABQ5SAD8_9CHLO</name>